<evidence type="ECO:0000256" key="5">
    <source>
        <dbReference type="PROSITE-ProRule" id="PRU01016"/>
    </source>
</evidence>
<evidence type="ECO:0000256" key="7">
    <source>
        <dbReference type="RuleBase" id="RU000417"/>
    </source>
</evidence>
<dbReference type="STRING" id="263852.SAMN02745116_02604"/>
<dbReference type="Pfam" id="PF00145">
    <property type="entry name" value="DNA_methylase"/>
    <property type="match status" value="1"/>
</dbReference>
<protein>
    <recommendedName>
        <fullName evidence="7">Cytosine-specific methyltransferase</fullName>
        <ecNumber evidence="7">2.1.1.37</ecNumber>
    </recommendedName>
</protein>
<organism evidence="8 9">
    <name type="scientific">Pilibacter termitis</name>
    <dbReference type="NCBI Taxonomy" id="263852"/>
    <lineage>
        <taxon>Bacteria</taxon>
        <taxon>Bacillati</taxon>
        <taxon>Bacillota</taxon>
        <taxon>Bacilli</taxon>
        <taxon>Lactobacillales</taxon>
        <taxon>Enterococcaceae</taxon>
        <taxon>Pilibacter</taxon>
    </lineage>
</organism>
<dbReference type="GO" id="GO:0003886">
    <property type="term" value="F:DNA (cytosine-5-)-methyltransferase activity"/>
    <property type="evidence" value="ECO:0007669"/>
    <property type="project" value="UniProtKB-EC"/>
</dbReference>
<dbReference type="Proteomes" id="UP000190328">
    <property type="component" value="Unassembled WGS sequence"/>
</dbReference>
<dbReference type="Gene3D" id="3.90.120.10">
    <property type="entry name" value="DNA Methylase, subunit A, domain 2"/>
    <property type="match status" value="1"/>
</dbReference>
<dbReference type="NCBIfam" id="TIGR00675">
    <property type="entry name" value="dcm"/>
    <property type="match status" value="1"/>
</dbReference>
<evidence type="ECO:0000256" key="1">
    <source>
        <dbReference type="ARBA" id="ARBA00022603"/>
    </source>
</evidence>
<dbReference type="OrthoDB" id="9813719at2"/>
<dbReference type="RefSeq" id="WP_078808491.1">
    <property type="nucleotide sequence ID" value="NZ_FUXI01000050.1"/>
</dbReference>
<dbReference type="PROSITE" id="PS00094">
    <property type="entry name" value="C5_MTASE_1"/>
    <property type="match status" value="1"/>
</dbReference>
<dbReference type="InterPro" id="IPR001525">
    <property type="entry name" value="C5_MeTfrase"/>
</dbReference>
<dbReference type="AlphaFoldDB" id="A0A1T4RHE6"/>
<comment type="similarity">
    <text evidence="5 6">Belongs to the class I-like SAM-binding methyltransferase superfamily. C5-methyltransferase family.</text>
</comment>
<keyword evidence="1 5" id="KW-0489">Methyltransferase</keyword>
<dbReference type="PANTHER" id="PTHR46098:SF1">
    <property type="entry name" value="TRNA (CYTOSINE(38)-C(5))-METHYLTRANSFERASE"/>
    <property type="match status" value="1"/>
</dbReference>
<proteinExistence type="inferred from homology"/>
<dbReference type="InterPro" id="IPR029063">
    <property type="entry name" value="SAM-dependent_MTases_sf"/>
</dbReference>
<dbReference type="Gene3D" id="3.40.50.150">
    <property type="entry name" value="Vaccinia Virus protein VP39"/>
    <property type="match status" value="1"/>
</dbReference>
<keyword evidence="9" id="KW-1185">Reference proteome</keyword>
<keyword evidence="3 5" id="KW-0949">S-adenosyl-L-methionine</keyword>
<evidence type="ECO:0000313" key="8">
    <source>
        <dbReference type="EMBL" id="SKA15339.1"/>
    </source>
</evidence>
<dbReference type="EMBL" id="FUXI01000050">
    <property type="protein sequence ID" value="SKA15339.1"/>
    <property type="molecule type" value="Genomic_DNA"/>
</dbReference>
<dbReference type="SUPFAM" id="SSF53335">
    <property type="entry name" value="S-adenosyl-L-methionine-dependent methyltransferases"/>
    <property type="match status" value="1"/>
</dbReference>
<evidence type="ECO:0000256" key="4">
    <source>
        <dbReference type="ARBA" id="ARBA00022747"/>
    </source>
</evidence>
<dbReference type="InterPro" id="IPR018117">
    <property type="entry name" value="C5_DNA_meth_AS"/>
</dbReference>
<dbReference type="PANTHER" id="PTHR46098">
    <property type="entry name" value="TRNA (CYTOSINE(38)-C(5))-METHYLTRANSFERASE"/>
    <property type="match status" value="1"/>
</dbReference>
<dbReference type="CDD" id="cd00315">
    <property type="entry name" value="Cyt_C5_DNA_methylase"/>
    <property type="match status" value="1"/>
</dbReference>
<comment type="catalytic activity">
    <reaction evidence="7">
        <text>a 2'-deoxycytidine in DNA + S-adenosyl-L-methionine = a 5-methyl-2'-deoxycytidine in DNA + S-adenosyl-L-homocysteine + H(+)</text>
        <dbReference type="Rhea" id="RHEA:13681"/>
        <dbReference type="Rhea" id="RHEA-COMP:11369"/>
        <dbReference type="Rhea" id="RHEA-COMP:11370"/>
        <dbReference type="ChEBI" id="CHEBI:15378"/>
        <dbReference type="ChEBI" id="CHEBI:57856"/>
        <dbReference type="ChEBI" id="CHEBI:59789"/>
        <dbReference type="ChEBI" id="CHEBI:85452"/>
        <dbReference type="ChEBI" id="CHEBI:85454"/>
        <dbReference type="EC" id="2.1.1.37"/>
    </reaction>
</comment>
<dbReference type="PROSITE" id="PS51679">
    <property type="entry name" value="SAM_MT_C5"/>
    <property type="match status" value="1"/>
</dbReference>
<evidence type="ECO:0000256" key="3">
    <source>
        <dbReference type="ARBA" id="ARBA00022691"/>
    </source>
</evidence>
<dbReference type="InterPro" id="IPR050750">
    <property type="entry name" value="C5-MTase"/>
</dbReference>
<evidence type="ECO:0000256" key="6">
    <source>
        <dbReference type="RuleBase" id="RU000416"/>
    </source>
</evidence>
<dbReference type="GO" id="GO:0032259">
    <property type="term" value="P:methylation"/>
    <property type="evidence" value="ECO:0007669"/>
    <property type="project" value="UniProtKB-KW"/>
</dbReference>
<evidence type="ECO:0000313" key="9">
    <source>
        <dbReference type="Proteomes" id="UP000190328"/>
    </source>
</evidence>
<accession>A0A1T4RHE6</accession>
<keyword evidence="2 5" id="KW-0808">Transferase</keyword>
<name>A0A1T4RHE6_9ENTE</name>
<evidence type="ECO:0000256" key="2">
    <source>
        <dbReference type="ARBA" id="ARBA00022679"/>
    </source>
</evidence>
<dbReference type="EC" id="2.1.1.37" evidence="7"/>
<gene>
    <name evidence="8" type="ORF">SAMN02745116_02604</name>
</gene>
<keyword evidence="4" id="KW-0680">Restriction system</keyword>
<feature type="active site" evidence="5">
    <location>
        <position position="72"/>
    </location>
</feature>
<dbReference type="GO" id="GO:0009307">
    <property type="term" value="P:DNA restriction-modification system"/>
    <property type="evidence" value="ECO:0007669"/>
    <property type="project" value="UniProtKB-KW"/>
</dbReference>
<sequence length="713" mass="82715">MSLKFIDLFAGIGGFRQGMEKSGYECVFSAEIDDNACEVYEANYGENPKCDITKLDASSIPDFDVLCAGFPCQSFSISGKQKGFYDETRGTLFFDICRILEEKKPKAFILENVKNLSTHDKGRTLSIMLASLNKLGYTVNYKVLNAKQFGVPQNRERIILVGNRLGKFYDFDKLEENQVFSMRNFLDSENEFEYLSNDEYTLIEEEYVKTQPNSGLRFVGYRNKKIRTVGVREGTEHLSRVHKQPNRIYSVDGIHPTLPSQEISGRFYIYDGKNVRKLTIEECYRFMGFPEDFKRVGSLSQQYLRIGNSVCVNMIKEVSKELYYLLEGEFELVEEITPRQLLENFYNEVQGKDIDVINEENPLTAEQINMVNNIVEKEATNKGVYTVLLSSLVYKSLNPTQDVRYHQTELENGYSGRSFDTKYVTPFLKEKRLRGAMKESGWLTRSLEQKHPYTLDFPGAINNKNVKQSFLGILNDVEENEVSPDKYILHILKRSIIEKEKQNIVLLNPVTRESKLNINEILELLEQHFNYKYSSRGASILPVVAFYTIYQCLLEEMNRYKGKYLEELGSHYSSDRSSNAAGDIVVRNTSDDTHYEVVEIKFGIKIDNIILEDAYNKIKPTKIQRYYILSTEEPSNQEKIAFDKRIEEIKNEHGCQLIVNGLMKALNYYLRLIEDTDKFLERYIENINSNPEINYEHRVSWNSILNKKIIHSK</sequence>
<reference evidence="8 9" key="1">
    <citation type="submission" date="2017-02" db="EMBL/GenBank/DDBJ databases">
        <authorList>
            <person name="Peterson S.W."/>
        </authorList>
    </citation>
    <scope>NUCLEOTIDE SEQUENCE [LARGE SCALE GENOMIC DNA]</scope>
    <source>
        <strain evidence="8 9">ATCC BAA-1030</strain>
    </source>
</reference>
<dbReference type="PRINTS" id="PR00105">
    <property type="entry name" value="C5METTRFRASE"/>
</dbReference>